<proteinExistence type="predicted"/>
<reference evidence="1 2" key="1">
    <citation type="journal article" date="2024" name="Chem. Sci.">
        <title>Discovery of megapolipeptins by genome mining of a Burkholderiales bacteria collection.</title>
        <authorList>
            <person name="Paulo B.S."/>
            <person name="Recchia M.J.J."/>
            <person name="Lee S."/>
            <person name="Fergusson C.H."/>
            <person name="Romanowski S.B."/>
            <person name="Hernandez A."/>
            <person name="Krull N."/>
            <person name="Liu D.Y."/>
            <person name="Cavanagh H."/>
            <person name="Bos A."/>
            <person name="Gray C.A."/>
            <person name="Murphy B.T."/>
            <person name="Linington R.G."/>
            <person name="Eustaquio A.S."/>
        </authorList>
    </citation>
    <scope>NUCLEOTIDE SEQUENCE [LARGE SCALE GENOMIC DNA]</scope>
    <source>
        <strain evidence="1 2">RL17-379-BIB-C</strain>
    </source>
</reference>
<protein>
    <submittedName>
        <fullName evidence="1">Uncharacterized protein</fullName>
    </submittedName>
</protein>
<evidence type="ECO:0000313" key="1">
    <source>
        <dbReference type="EMBL" id="MFM0442023.1"/>
    </source>
</evidence>
<organism evidence="1 2">
    <name type="scientific">Paraburkholderia strydomiana</name>
    <dbReference type="NCBI Taxonomy" id="1245417"/>
    <lineage>
        <taxon>Bacteria</taxon>
        <taxon>Pseudomonadati</taxon>
        <taxon>Pseudomonadota</taxon>
        <taxon>Betaproteobacteria</taxon>
        <taxon>Burkholderiales</taxon>
        <taxon>Burkholderiaceae</taxon>
        <taxon>Paraburkholderia</taxon>
    </lineage>
</organism>
<dbReference type="Proteomes" id="UP001629288">
    <property type="component" value="Unassembled WGS sequence"/>
</dbReference>
<evidence type="ECO:0000313" key="2">
    <source>
        <dbReference type="Proteomes" id="UP001629288"/>
    </source>
</evidence>
<keyword evidence="2" id="KW-1185">Reference proteome</keyword>
<gene>
    <name evidence="1" type="ORF">PQR00_00370</name>
</gene>
<accession>A0ABW9BSH0</accession>
<comment type="caution">
    <text evidence="1">The sequence shown here is derived from an EMBL/GenBank/DDBJ whole genome shotgun (WGS) entry which is preliminary data.</text>
</comment>
<dbReference type="EMBL" id="JAQQDH010000001">
    <property type="protein sequence ID" value="MFM0442023.1"/>
    <property type="molecule type" value="Genomic_DNA"/>
</dbReference>
<name>A0ABW9BSH0_9BURK</name>
<dbReference type="RefSeq" id="WP_408127850.1">
    <property type="nucleotide sequence ID" value="NZ_JAQQDH010000001.1"/>
</dbReference>
<sequence>MDPLNMRLSLIQAPDFVEDLTTWANAGGIDPHLSVIGGLGATTDKRSPILYQAHVNESFFDQFPEWRIYIEQ</sequence>